<proteinExistence type="predicted"/>
<dbReference type="AlphaFoldDB" id="A0A0E9RBE6"/>
<organism evidence="1">
    <name type="scientific">Anguilla anguilla</name>
    <name type="common">European freshwater eel</name>
    <name type="synonym">Muraena anguilla</name>
    <dbReference type="NCBI Taxonomy" id="7936"/>
    <lineage>
        <taxon>Eukaryota</taxon>
        <taxon>Metazoa</taxon>
        <taxon>Chordata</taxon>
        <taxon>Craniata</taxon>
        <taxon>Vertebrata</taxon>
        <taxon>Euteleostomi</taxon>
        <taxon>Actinopterygii</taxon>
        <taxon>Neopterygii</taxon>
        <taxon>Teleostei</taxon>
        <taxon>Anguilliformes</taxon>
        <taxon>Anguillidae</taxon>
        <taxon>Anguilla</taxon>
    </lineage>
</organism>
<reference evidence="1" key="2">
    <citation type="journal article" date="2015" name="Fish Shellfish Immunol.">
        <title>Early steps in the European eel (Anguilla anguilla)-Vibrio vulnificus interaction in the gills: Role of the RtxA13 toxin.</title>
        <authorList>
            <person name="Callol A."/>
            <person name="Pajuelo D."/>
            <person name="Ebbesson L."/>
            <person name="Teles M."/>
            <person name="MacKenzie S."/>
            <person name="Amaro C."/>
        </authorList>
    </citation>
    <scope>NUCLEOTIDE SEQUENCE</scope>
</reference>
<accession>A0A0E9RBE6</accession>
<dbReference type="EMBL" id="GBXM01082163">
    <property type="protein sequence ID" value="JAH26414.1"/>
    <property type="molecule type" value="Transcribed_RNA"/>
</dbReference>
<protein>
    <submittedName>
        <fullName evidence="1">Uncharacterized protein</fullName>
    </submittedName>
</protein>
<reference evidence="1" key="1">
    <citation type="submission" date="2014-11" db="EMBL/GenBank/DDBJ databases">
        <authorList>
            <person name="Amaro Gonzalez C."/>
        </authorList>
    </citation>
    <scope>NUCLEOTIDE SEQUENCE</scope>
</reference>
<sequence length="67" mass="7231">MDPLSAALTPARAHPLCHPVLPLTRKAHPAVLLRRLLHTSHGVSGWVTLIPSHHGSICTTAGQWLCK</sequence>
<evidence type="ECO:0000313" key="1">
    <source>
        <dbReference type="EMBL" id="JAH26414.1"/>
    </source>
</evidence>
<name>A0A0E9RBE6_ANGAN</name>